<keyword evidence="1" id="KW-0472">Membrane</keyword>
<keyword evidence="1" id="KW-0812">Transmembrane</keyword>
<evidence type="ECO:0000313" key="4">
    <source>
        <dbReference type="Proteomes" id="UP000198598"/>
    </source>
</evidence>
<reference evidence="3 4" key="1">
    <citation type="submission" date="2016-10" db="EMBL/GenBank/DDBJ databases">
        <authorList>
            <person name="de Groot N.N."/>
        </authorList>
    </citation>
    <scope>NUCLEOTIDE SEQUENCE [LARGE SCALE GENOMIC DNA]</scope>
    <source>
        <strain evidence="3 4">DSM 26130</strain>
    </source>
</reference>
<feature type="domain" description="Acyltransferase 3" evidence="2">
    <location>
        <begin position="9"/>
        <end position="358"/>
    </location>
</feature>
<feature type="transmembrane region" description="Helical" evidence="1">
    <location>
        <begin position="85"/>
        <end position="106"/>
    </location>
</feature>
<dbReference type="EMBL" id="FOLQ01000001">
    <property type="protein sequence ID" value="SFB95673.1"/>
    <property type="molecule type" value="Genomic_DNA"/>
</dbReference>
<dbReference type="InterPro" id="IPR002656">
    <property type="entry name" value="Acyl_transf_3_dom"/>
</dbReference>
<sequence>MKPTTYLSSLTSLRGIAALLVIFLHIDAICFKLAPAGSHFFIRKGYLWVDFFFLLSGFIMVHVYGHSFSANSNLHLFKRFMWARFARIYPLHLFSFLCMLAFYFWYKASNTLTTFDHQLYNLNAIPTNLLLIHGLGVHPFLSWNAPSWSISTEWWMYVLFPLLLLLFQRTTPWKRWGILSFIMAGYLFISYYLHPLSTVNSPYPDLTKVNSIDVTYDYGFIRCFFGFLFGMLIYDLYKIKWLFATLKSSLLWTGMVALVFITLSINIPDTITVLLFAAIVLMSAYNTGAANAFLNLRPFLFLGDISYSLYLMHLPIMYFLLIYIKRFPSITLNASMPVLWMYSFAYITIVLLISTLTYKLIELPMRNKLNQLTKKTKHSEKSLVS</sequence>
<keyword evidence="3" id="KW-0378">Hydrolase</keyword>
<gene>
    <name evidence="3" type="ORF">SAMN05216167_101177</name>
</gene>
<keyword evidence="4" id="KW-1185">Reference proteome</keyword>
<evidence type="ECO:0000256" key="1">
    <source>
        <dbReference type="SAM" id="Phobius"/>
    </source>
</evidence>
<feature type="transmembrane region" description="Helical" evidence="1">
    <location>
        <begin position="273"/>
        <end position="294"/>
    </location>
</feature>
<evidence type="ECO:0000259" key="2">
    <source>
        <dbReference type="Pfam" id="PF01757"/>
    </source>
</evidence>
<feature type="transmembrane region" description="Helical" evidence="1">
    <location>
        <begin position="12"/>
        <end position="34"/>
    </location>
</feature>
<dbReference type="Pfam" id="PF01757">
    <property type="entry name" value="Acyl_transf_3"/>
    <property type="match status" value="1"/>
</dbReference>
<evidence type="ECO:0000313" key="3">
    <source>
        <dbReference type="EMBL" id="SFB95673.1"/>
    </source>
</evidence>
<feature type="transmembrane region" description="Helical" evidence="1">
    <location>
        <begin position="118"/>
        <end position="141"/>
    </location>
</feature>
<dbReference type="InterPro" id="IPR050879">
    <property type="entry name" value="Acyltransferase_3"/>
</dbReference>
<dbReference type="PANTHER" id="PTHR23028:SF131">
    <property type="entry name" value="BLR2367 PROTEIN"/>
    <property type="match status" value="1"/>
</dbReference>
<feature type="transmembrane region" description="Helical" evidence="1">
    <location>
        <begin position="147"/>
        <end position="167"/>
    </location>
</feature>
<keyword evidence="1" id="KW-1133">Transmembrane helix</keyword>
<dbReference type="GO" id="GO:0016787">
    <property type="term" value="F:hydrolase activity"/>
    <property type="evidence" value="ECO:0007669"/>
    <property type="project" value="UniProtKB-KW"/>
</dbReference>
<proteinExistence type="predicted"/>
<dbReference type="RefSeq" id="WP_177236478.1">
    <property type="nucleotide sequence ID" value="NZ_FOLQ01000001.1"/>
</dbReference>
<keyword evidence="3" id="KW-0808">Transferase</keyword>
<dbReference type="GO" id="GO:0016747">
    <property type="term" value="F:acyltransferase activity, transferring groups other than amino-acyl groups"/>
    <property type="evidence" value="ECO:0007669"/>
    <property type="project" value="InterPro"/>
</dbReference>
<dbReference type="PANTHER" id="PTHR23028">
    <property type="entry name" value="ACETYLTRANSFERASE"/>
    <property type="match status" value="1"/>
</dbReference>
<feature type="transmembrane region" description="Helical" evidence="1">
    <location>
        <begin position="176"/>
        <end position="194"/>
    </location>
</feature>
<feature type="transmembrane region" description="Helical" evidence="1">
    <location>
        <begin position="339"/>
        <end position="361"/>
    </location>
</feature>
<dbReference type="GO" id="GO:0016020">
    <property type="term" value="C:membrane"/>
    <property type="evidence" value="ECO:0007669"/>
    <property type="project" value="TreeGrafter"/>
</dbReference>
<dbReference type="AlphaFoldDB" id="A0A1I1FEX3"/>
<accession>A0A1I1FEX3</accession>
<feature type="transmembrane region" description="Helical" evidence="1">
    <location>
        <begin position="306"/>
        <end position="324"/>
    </location>
</feature>
<dbReference type="STRING" id="662367.SAMN05216167_101177"/>
<protein>
    <submittedName>
        <fullName evidence="3">Peptidoglycan/LPS O-acetylase OafA/YrhL, contains acyltransferase and SGNH-hydrolase domains</fullName>
    </submittedName>
</protein>
<organism evidence="3 4">
    <name type="scientific">Spirosoma endophyticum</name>
    <dbReference type="NCBI Taxonomy" id="662367"/>
    <lineage>
        <taxon>Bacteria</taxon>
        <taxon>Pseudomonadati</taxon>
        <taxon>Bacteroidota</taxon>
        <taxon>Cytophagia</taxon>
        <taxon>Cytophagales</taxon>
        <taxon>Cytophagaceae</taxon>
        <taxon>Spirosoma</taxon>
    </lineage>
</organism>
<keyword evidence="3" id="KW-0012">Acyltransferase</keyword>
<feature type="transmembrane region" description="Helical" evidence="1">
    <location>
        <begin position="214"/>
        <end position="237"/>
    </location>
</feature>
<name>A0A1I1FEX3_9BACT</name>
<dbReference type="Proteomes" id="UP000198598">
    <property type="component" value="Unassembled WGS sequence"/>
</dbReference>
<dbReference type="GO" id="GO:0000271">
    <property type="term" value="P:polysaccharide biosynthetic process"/>
    <property type="evidence" value="ECO:0007669"/>
    <property type="project" value="TreeGrafter"/>
</dbReference>
<feature type="transmembrane region" description="Helical" evidence="1">
    <location>
        <begin position="46"/>
        <end position="65"/>
    </location>
</feature>
<feature type="transmembrane region" description="Helical" evidence="1">
    <location>
        <begin position="249"/>
        <end position="267"/>
    </location>
</feature>